<evidence type="ECO:0000313" key="2">
    <source>
        <dbReference type="EMBL" id="ORY73314.1"/>
    </source>
</evidence>
<protein>
    <submittedName>
        <fullName evidence="2">Uncharacterized protein</fullName>
    </submittedName>
</protein>
<dbReference type="OrthoDB" id="10267127at2759"/>
<keyword evidence="3" id="KW-1185">Reference proteome</keyword>
<keyword evidence="1" id="KW-0732">Signal</keyword>
<dbReference type="PANTHER" id="PTHR40050">
    <property type="entry name" value="INNER SPORE COAT PROTEIN H"/>
    <property type="match status" value="1"/>
</dbReference>
<feature type="chain" id="PRO_5012937594" evidence="1">
    <location>
        <begin position="16"/>
        <end position="266"/>
    </location>
</feature>
<name>A0A1Y2EPV3_9FUNG</name>
<dbReference type="AlphaFoldDB" id="A0A1Y2EPV3"/>
<dbReference type="PANTHER" id="PTHR40050:SF1">
    <property type="entry name" value="INNER SPORE COAT PROTEIN H"/>
    <property type="match status" value="1"/>
</dbReference>
<evidence type="ECO:0000256" key="1">
    <source>
        <dbReference type="SAM" id="SignalP"/>
    </source>
</evidence>
<dbReference type="EMBL" id="MCOG01000034">
    <property type="protein sequence ID" value="ORY73314.1"/>
    <property type="molecule type" value="Genomic_DNA"/>
</dbReference>
<proteinExistence type="predicted"/>
<dbReference type="Proteomes" id="UP000193920">
    <property type="component" value="Unassembled WGS sequence"/>
</dbReference>
<gene>
    <name evidence="2" type="ORF">LY90DRAFT_666700</name>
</gene>
<organism evidence="2 3">
    <name type="scientific">Neocallimastix californiae</name>
    <dbReference type="NCBI Taxonomy" id="1754190"/>
    <lineage>
        <taxon>Eukaryota</taxon>
        <taxon>Fungi</taxon>
        <taxon>Fungi incertae sedis</taxon>
        <taxon>Chytridiomycota</taxon>
        <taxon>Chytridiomycota incertae sedis</taxon>
        <taxon>Neocallimastigomycetes</taxon>
        <taxon>Neocallimastigales</taxon>
        <taxon>Neocallimastigaceae</taxon>
        <taxon>Neocallimastix</taxon>
    </lineage>
</organism>
<dbReference type="Pfam" id="PF08757">
    <property type="entry name" value="CotH"/>
    <property type="match status" value="1"/>
</dbReference>
<sequence>MVLIFFITFISCGQSAEFFELNDNEVGVIRVTLPDKEFITLKRSSNFRGLGTGEMKIQYFGDSVQEYFGQIERIVENLKEIDFNKIYSGYNFTEELKKLKINVKSYPTINVDKILNGIDTNLYNYYDYDIFYNNSELFPIFLIQKQKNFDKVTFSLGGEYSRTFSKPGFNLKIRGDKKLYGRKQFKLRSDCNEATYMRTKIASDIHNRLGIPSVSANYVTLYINCEYMGLYIIMDVYKLSWVEYVYGEKNSTSLYQCNGLSDLTLN</sequence>
<accession>A0A1Y2EPV3</accession>
<comment type="caution">
    <text evidence="2">The sequence shown here is derived from an EMBL/GenBank/DDBJ whole genome shotgun (WGS) entry which is preliminary data.</text>
</comment>
<feature type="signal peptide" evidence="1">
    <location>
        <begin position="1"/>
        <end position="15"/>
    </location>
</feature>
<evidence type="ECO:0000313" key="3">
    <source>
        <dbReference type="Proteomes" id="UP000193920"/>
    </source>
</evidence>
<dbReference type="InterPro" id="IPR014867">
    <property type="entry name" value="Spore_coat_CotH_CotH2/3/7"/>
</dbReference>
<reference evidence="2 3" key="1">
    <citation type="submission" date="2016-08" db="EMBL/GenBank/DDBJ databases">
        <title>A Parts List for Fungal Cellulosomes Revealed by Comparative Genomics.</title>
        <authorList>
            <consortium name="DOE Joint Genome Institute"/>
            <person name="Haitjema C.H."/>
            <person name="Gilmore S.P."/>
            <person name="Henske J.K."/>
            <person name="Solomon K.V."/>
            <person name="De Groot R."/>
            <person name="Kuo A."/>
            <person name="Mondo S.J."/>
            <person name="Salamov A.A."/>
            <person name="Labutti K."/>
            <person name="Zhao Z."/>
            <person name="Chiniquy J."/>
            <person name="Barry K."/>
            <person name="Brewer H.M."/>
            <person name="Purvine S.O."/>
            <person name="Wright A.T."/>
            <person name="Boxma B."/>
            <person name="Van Alen T."/>
            <person name="Hackstein J.H."/>
            <person name="Baker S.E."/>
            <person name="Grigoriev I.V."/>
            <person name="O'Malley M.A."/>
        </authorList>
    </citation>
    <scope>NUCLEOTIDE SEQUENCE [LARGE SCALE GENOMIC DNA]</scope>
    <source>
        <strain evidence="2 3">G1</strain>
    </source>
</reference>